<reference evidence="11" key="1">
    <citation type="submission" date="2020-11" db="EMBL/GenBank/DDBJ databases">
        <authorList>
            <person name="Tran Van P."/>
        </authorList>
    </citation>
    <scope>NUCLEOTIDE SEQUENCE</scope>
</reference>
<proteinExistence type="inferred from homology"/>
<evidence type="ECO:0000256" key="5">
    <source>
        <dbReference type="ARBA" id="ARBA00022448"/>
    </source>
</evidence>
<evidence type="ECO:0000256" key="7">
    <source>
        <dbReference type="ARBA" id="ARBA00022792"/>
    </source>
</evidence>
<dbReference type="InterPro" id="IPR006806">
    <property type="entry name" value="NDUFA5"/>
</dbReference>
<evidence type="ECO:0000256" key="6">
    <source>
        <dbReference type="ARBA" id="ARBA00022660"/>
    </source>
</evidence>
<organism evidence="11">
    <name type="scientific">Timema shepardi</name>
    <name type="common">Walking stick</name>
    <dbReference type="NCBI Taxonomy" id="629360"/>
    <lineage>
        <taxon>Eukaryota</taxon>
        <taxon>Metazoa</taxon>
        <taxon>Ecdysozoa</taxon>
        <taxon>Arthropoda</taxon>
        <taxon>Hexapoda</taxon>
        <taxon>Insecta</taxon>
        <taxon>Pterygota</taxon>
        <taxon>Neoptera</taxon>
        <taxon>Polyneoptera</taxon>
        <taxon>Phasmatodea</taxon>
        <taxon>Timematodea</taxon>
        <taxon>Timematoidea</taxon>
        <taxon>Timematidae</taxon>
        <taxon>Timema</taxon>
    </lineage>
</organism>
<comment type="similarity">
    <text evidence="3">Belongs to the complex I NDUFA5 subunit family.</text>
</comment>
<name>A0A7R9AYD9_TIMSH</name>
<keyword evidence="5" id="KW-0813">Transport</keyword>
<keyword evidence="7" id="KW-0999">Mitochondrion inner membrane</keyword>
<keyword evidence="10" id="KW-0472">Membrane</keyword>
<evidence type="ECO:0000256" key="9">
    <source>
        <dbReference type="ARBA" id="ARBA00023128"/>
    </source>
</evidence>
<accession>A0A7R9AYD9</accession>
<dbReference type="AlphaFoldDB" id="A0A7R9AYD9"/>
<protein>
    <recommendedName>
        <fullName evidence="12">NADH dehydrogenase [ubiquinone] 1 alpha subcomplex subunit 5</fullName>
    </recommendedName>
</protein>
<evidence type="ECO:0000256" key="3">
    <source>
        <dbReference type="ARBA" id="ARBA00010261"/>
    </source>
</evidence>
<dbReference type="GO" id="GO:0005743">
    <property type="term" value="C:mitochondrial inner membrane"/>
    <property type="evidence" value="ECO:0007669"/>
    <property type="project" value="UniProtKB-SubCell"/>
</dbReference>
<gene>
    <name evidence="11" type="ORF">TSIB3V08_LOCUS6270</name>
</gene>
<comment type="function">
    <text evidence="1">Accessory subunit of the mitochondrial membrane respiratory chain NADH dehydrogenase (Complex I), that is believed not to be involved in catalysis. Complex I functions in the transfer of electrons from NADH to the respiratory chain. The immediate electron acceptor for the enzyme is believed to be ubiquinone.</text>
</comment>
<dbReference type="EMBL" id="OC002643">
    <property type="protein sequence ID" value="CAD7262152.1"/>
    <property type="molecule type" value="Genomic_DNA"/>
</dbReference>
<evidence type="ECO:0000256" key="4">
    <source>
        <dbReference type="ARBA" id="ARBA00011533"/>
    </source>
</evidence>
<evidence type="ECO:0008006" key="12">
    <source>
        <dbReference type="Google" id="ProtNLM"/>
    </source>
</evidence>
<keyword evidence="8" id="KW-0249">Electron transport</keyword>
<dbReference type="PANTHER" id="PTHR12653">
    <property type="entry name" value="NADH-UBIQUINONE OXIDOREDUCTASE 13 KD-B SUBUNIT"/>
    <property type="match status" value="1"/>
</dbReference>
<evidence type="ECO:0000256" key="8">
    <source>
        <dbReference type="ARBA" id="ARBA00022982"/>
    </source>
</evidence>
<dbReference type="PANTHER" id="PTHR12653:SF0">
    <property type="entry name" value="NADH DEHYDROGENASE [UBIQUINONE] 1 ALPHA SUBCOMPLEX SUBUNIT 5"/>
    <property type="match status" value="1"/>
</dbReference>
<evidence type="ECO:0000256" key="1">
    <source>
        <dbReference type="ARBA" id="ARBA00003195"/>
    </source>
</evidence>
<evidence type="ECO:0000313" key="11">
    <source>
        <dbReference type="EMBL" id="CAD7262152.1"/>
    </source>
</evidence>
<sequence>MDLTPLALRKPRLLEATSLETICSTPLLMMSSNVPSIELPDESTSISPTTCAGVLERVAANTSINVWIHRKRNKDWRDAFAQCGRPTSMETCVQIQTTGLTGLVVSKHPHHTLGILYNKILRSLQKMPSNAAYRKYTEKIISERARVVETTSTVSEIENNIGCGQVEELIVQAENELVLARKMLGWKPWEPLVQDATPHQWAWPPAK</sequence>
<dbReference type="GO" id="GO:0022904">
    <property type="term" value="P:respiratory electron transport chain"/>
    <property type="evidence" value="ECO:0007669"/>
    <property type="project" value="InterPro"/>
</dbReference>
<comment type="subcellular location">
    <subcellularLocation>
        <location evidence="2">Mitochondrion inner membrane</location>
        <topology evidence="2">Peripheral membrane protein</topology>
        <orientation evidence="2">Matrix side</orientation>
    </subcellularLocation>
</comment>
<keyword evidence="9" id="KW-0496">Mitochondrion</keyword>
<keyword evidence="6" id="KW-0679">Respiratory chain</keyword>
<evidence type="ECO:0000256" key="10">
    <source>
        <dbReference type="ARBA" id="ARBA00023136"/>
    </source>
</evidence>
<evidence type="ECO:0000256" key="2">
    <source>
        <dbReference type="ARBA" id="ARBA00004443"/>
    </source>
</evidence>
<comment type="subunit">
    <text evidence="4">Complex I is composed of 45 different subunits.</text>
</comment>
<dbReference type="Pfam" id="PF04716">
    <property type="entry name" value="ETC_C1_NDUFA5"/>
    <property type="match status" value="1"/>
</dbReference>